<sequence length="118" mass="12407">MKKFAIILILASMAFIGNSCSKALESIVDCTGESVLVKLEHTPDAANSKKINFSLTYAGSGTVQAVTWNFGDGTAPVAGKEVSHTYSTAGSYVVKAEVSIKKGDDTCGMTPQRTITVQ</sequence>
<dbReference type="InterPro" id="IPR000601">
    <property type="entry name" value="PKD_dom"/>
</dbReference>
<feature type="domain" description="PKD" evidence="2">
    <location>
        <begin position="34"/>
        <end position="118"/>
    </location>
</feature>
<evidence type="ECO:0000259" key="2">
    <source>
        <dbReference type="PROSITE" id="PS50093"/>
    </source>
</evidence>
<feature type="signal peptide" evidence="1">
    <location>
        <begin position="1"/>
        <end position="23"/>
    </location>
</feature>
<dbReference type="EMBL" id="MUGX01000013">
    <property type="protein sequence ID" value="OXA87193.1"/>
    <property type="molecule type" value="Genomic_DNA"/>
</dbReference>
<proteinExistence type="predicted"/>
<protein>
    <recommendedName>
        <fullName evidence="2">PKD domain-containing protein</fullName>
    </recommendedName>
</protein>
<comment type="caution">
    <text evidence="3">The sequence shown here is derived from an EMBL/GenBank/DDBJ whole genome shotgun (WGS) entry which is preliminary data.</text>
</comment>
<dbReference type="OrthoDB" id="1363152at2"/>
<dbReference type="PROSITE" id="PS50093">
    <property type="entry name" value="PKD"/>
    <property type="match status" value="1"/>
</dbReference>
<dbReference type="AlphaFoldDB" id="A0A0D0EYB1"/>
<dbReference type="Proteomes" id="UP000032061">
    <property type="component" value="Unassembled WGS sequence"/>
</dbReference>
<dbReference type="InterPro" id="IPR013783">
    <property type="entry name" value="Ig-like_fold"/>
</dbReference>
<evidence type="ECO:0000313" key="4">
    <source>
        <dbReference type="EMBL" id="OXA87193.1"/>
    </source>
</evidence>
<evidence type="ECO:0000313" key="6">
    <source>
        <dbReference type="Proteomes" id="UP000198302"/>
    </source>
</evidence>
<dbReference type="InterPro" id="IPR035986">
    <property type="entry name" value="PKD_dom_sf"/>
</dbReference>
<dbReference type="Proteomes" id="UP000198302">
    <property type="component" value="Unassembled WGS sequence"/>
</dbReference>
<evidence type="ECO:0000313" key="3">
    <source>
        <dbReference type="EMBL" id="KIO52346.1"/>
    </source>
</evidence>
<keyword evidence="6" id="KW-1185">Reference proteome</keyword>
<organism evidence="3 5">
    <name type="scientific">Flavobacterium hibernum</name>
    <dbReference type="NCBI Taxonomy" id="37752"/>
    <lineage>
        <taxon>Bacteria</taxon>
        <taxon>Pseudomonadati</taxon>
        <taxon>Bacteroidota</taxon>
        <taxon>Flavobacteriia</taxon>
        <taxon>Flavobacteriales</taxon>
        <taxon>Flavobacteriaceae</taxon>
        <taxon>Flavobacterium</taxon>
    </lineage>
</organism>
<evidence type="ECO:0000256" key="1">
    <source>
        <dbReference type="SAM" id="SignalP"/>
    </source>
</evidence>
<dbReference type="EMBL" id="JPRK01000011">
    <property type="protein sequence ID" value="KIO52346.1"/>
    <property type="molecule type" value="Genomic_DNA"/>
</dbReference>
<accession>A0A0D0EYB1</accession>
<reference evidence="4 6" key="2">
    <citation type="submission" date="2016-11" db="EMBL/GenBank/DDBJ databases">
        <title>Whole genomes of Flavobacteriaceae.</title>
        <authorList>
            <person name="Stine C."/>
            <person name="Li C."/>
            <person name="Tadesse D."/>
        </authorList>
    </citation>
    <scope>NUCLEOTIDE SEQUENCE [LARGE SCALE GENOMIC DNA]</scope>
    <source>
        <strain evidence="4 6">ATCC 51468</strain>
    </source>
</reference>
<dbReference type="InterPro" id="IPR022409">
    <property type="entry name" value="PKD/Chitinase_dom"/>
</dbReference>
<dbReference type="STRING" id="37752.IW18_14615"/>
<dbReference type="SUPFAM" id="SSF49299">
    <property type="entry name" value="PKD domain"/>
    <property type="match status" value="1"/>
</dbReference>
<reference evidence="3 5" key="1">
    <citation type="submission" date="2015-01" db="EMBL/GenBank/DDBJ databases">
        <title>Genome of Flavobacterium hibernum DSM 12611.</title>
        <authorList>
            <person name="Stropko S.J."/>
            <person name="Pipes S.E."/>
            <person name="Newman J.D."/>
        </authorList>
    </citation>
    <scope>NUCLEOTIDE SEQUENCE [LARGE SCALE GENOMIC DNA]</scope>
    <source>
        <strain evidence="3 5">DSM 12611</strain>
    </source>
</reference>
<keyword evidence="1" id="KW-0732">Signal</keyword>
<dbReference type="CDD" id="cd00146">
    <property type="entry name" value="PKD"/>
    <property type="match status" value="1"/>
</dbReference>
<dbReference type="Gene3D" id="2.60.40.10">
    <property type="entry name" value="Immunoglobulins"/>
    <property type="match status" value="1"/>
</dbReference>
<evidence type="ECO:0000313" key="5">
    <source>
        <dbReference type="Proteomes" id="UP000032061"/>
    </source>
</evidence>
<gene>
    <name evidence="4" type="ORF">B0A73_12865</name>
    <name evidence="3" type="ORF">IW18_14615</name>
</gene>
<name>A0A0D0EYB1_9FLAO</name>
<dbReference type="Pfam" id="PF18911">
    <property type="entry name" value="PKD_4"/>
    <property type="match status" value="1"/>
</dbReference>
<dbReference type="SMART" id="SM00089">
    <property type="entry name" value="PKD"/>
    <property type="match status" value="1"/>
</dbReference>
<feature type="chain" id="PRO_5002226533" description="PKD domain-containing protein" evidence="1">
    <location>
        <begin position="24"/>
        <end position="118"/>
    </location>
</feature>